<dbReference type="InterPro" id="IPR037523">
    <property type="entry name" value="VOC_core"/>
</dbReference>
<sequence>MLGHVSIRVTDLEASVQFYLAALAPLSYEAMRFPEVIGFGSKNSTAPIPDLWLRKHNPGPQNNNSAKPTPVHISFYVEERKTVHEFHACGIKAGGKDNGAPGVRPFMDNYYAAYVFDLDGNNIEVVCFAAQV</sequence>
<dbReference type="Gene3D" id="3.10.180.10">
    <property type="entry name" value="2,3-Dihydroxybiphenyl 1,2-Dioxygenase, domain 1"/>
    <property type="match status" value="1"/>
</dbReference>
<dbReference type="AlphaFoldDB" id="A0A8E2DZ79"/>
<keyword evidence="3" id="KW-1185">Reference proteome</keyword>
<dbReference type="PANTHER" id="PTHR35006:SF2">
    <property type="entry name" value="GLYOXALASE FAMILY PROTEIN (AFU_ORTHOLOGUE AFUA_5G14830)"/>
    <property type="match status" value="1"/>
</dbReference>
<dbReference type="Pfam" id="PF00903">
    <property type="entry name" value="Glyoxalase"/>
    <property type="match status" value="1"/>
</dbReference>
<evidence type="ECO:0000313" key="2">
    <source>
        <dbReference type="EMBL" id="OCK74491.1"/>
    </source>
</evidence>
<gene>
    <name evidence="2" type="ORF">K432DRAFT_338917</name>
</gene>
<dbReference type="InterPro" id="IPR029068">
    <property type="entry name" value="Glyas_Bleomycin-R_OHBP_Dase"/>
</dbReference>
<dbReference type="SUPFAM" id="SSF54593">
    <property type="entry name" value="Glyoxalase/Bleomycin resistance protein/Dihydroxybiphenyl dioxygenase"/>
    <property type="match status" value="1"/>
</dbReference>
<evidence type="ECO:0000259" key="1">
    <source>
        <dbReference type="PROSITE" id="PS51819"/>
    </source>
</evidence>
<dbReference type="Proteomes" id="UP000250266">
    <property type="component" value="Unassembled WGS sequence"/>
</dbReference>
<reference evidence="2 3" key="1">
    <citation type="journal article" date="2016" name="Nat. Commun.">
        <title>Ectomycorrhizal ecology is imprinted in the genome of the dominant symbiotic fungus Cenococcum geophilum.</title>
        <authorList>
            <consortium name="DOE Joint Genome Institute"/>
            <person name="Peter M."/>
            <person name="Kohler A."/>
            <person name="Ohm R.A."/>
            <person name="Kuo A."/>
            <person name="Krutzmann J."/>
            <person name="Morin E."/>
            <person name="Arend M."/>
            <person name="Barry K.W."/>
            <person name="Binder M."/>
            <person name="Choi C."/>
            <person name="Clum A."/>
            <person name="Copeland A."/>
            <person name="Grisel N."/>
            <person name="Haridas S."/>
            <person name="Kipfer T."/>
            <person name="LaButti K."/>
            <person name="Lindquist E."/>
            <person name="Lipzen A."/>
            <person name="Maire R."/>
            <person name="Meier B."/>
            <person name="Mihaltcheva S."/>
            <person name="Molinier V."/>
            <person name="Murat C."/>
            <person name="Poggeler S."/>
            <person name="Quandt C.A."/>
            <person name="Sperisen C."/>
            <person name="Tritt A."/>
            <person name="Tisserant E."/>
            <person name="Crous P.W."/>
            <person name="Henrissat B."/>
            <person name="Nehls U."/>
            <person name="Egli S."/>
            <person name="Spatafora J.W."/>
            <person name="Grigoriev I.V."/>
            <person name="Martin F.M."/>
        </authorList>
    </citation>
    <scope>NUCLEOTIDE SEQUENCE [LARGE SCALE GENOMIC DNA]</scope>
    <source>
        <strain evidence="2 3">CBS 459.81</strain>
    </source>
</reference>
<organism evidence="2 3">
    <name type="scientific">Lepidopterella palustris CBS 459.81</name>
    <dbReference type="NCBI Taxonomy" id="1314670"/>
    <lineage>
        <taxon>Eukaryota</taxon>
        <taxon>Fungi</taxon>
        <taxon>Dikarya</taxon>
        <taxon>Ascomycota</taxon>
        <taxon>Pezizomycotina</taxon>
        <taxon>Dothideomycetes</taxon>
        <taxon>Pleosporomycetidae</taxon>
        <taxon>Mytilinidiales</taxon>
        <taxon>Argynnaceae</taxon>
        <taxon>Lepidopterella</taxon>
    </lineage>
</organism>
<protein>
    <submittedName>
        <fullName evidence="2">Glyoxalase-like domain protein</fullName>
    </submittedName>
</protein>
<dbReference type="PROSITE" id="PS51819">
    <property type="entry name" value="VOC"/>
    <property type="match status" value="1"/>
</dbReference>
<accession>A0A8E2DZ79</accession>
<dbReference type="CDD" id="cd07262">
    <property type="entry name" value="VOC_like"/>
    <property type="match status" value="1"/>
</dbReference>
<dbReference type="OrthoDB" id="10249419at2759"/>
<dbReference type="InterPro" id="IPR004360">
    <property type="entry name" value="Glyas_Fos-R_dOase_dom"/>
</dbReference>
<evidence type="ECO:0000313" key="3">
    <source>
        <dbReference type="Proteomes" id="UP000250266"/>
    </source>
</evidence>
<name>A0A8E2DZ79_9PEZI</name>
<proteinExistence type="predicted"/>
<feature type="domain" description="VOC" evidence="1">
    <location>
        <begin position="1"/>
        <end position="128"/>
    </location>
</feature>
<dbReference type="PANTHER" id="PTHR35006">
    <property type="entry name" value="GLYOXALASE FAMILY PROTEIN (AFU_ORTHOLOGUE AFUA_5G14830)"/>
    <property type="match status" value="1"/>
</dbReference>
<dbReference type="EMBL" id="KV745469">
    <property type="protein sequence ID" value="OCK74491.1"/>
    <property type="molecule type" value="Genomic_DNA"/>
</dbReference>